<dbReference type="AlphaFoldDB" id="A0A090QXQ4"/>
<comment type="caution">
    <text evidence="2">The sequence shown here is derived from an EMBL/GenBank/DDBJ whole genome shotgun (WGS) entry which is preliminary data.</text>
</comment>
<name>A0A090QXQ4_9GAMM</name>
<protein>
    <submittedName>
        <fullName evidence="2">GGDEF domain family protein</fullName>
    </submittedName>
</protein>
<proteinExistence type="predicted"/>
<dbReference type="InterPro" id="IPR048516">
    <property type="entry name" value="DGCcoil"/>
</dbReference>
<evidence type="ECO:0000313" key="2">
    <source>
        <dbReference type="EMBL" id="GAL07666.1"/>
    </source>
</evidence>
<dbReference type="STRING" id="754436.JCM19237_904"/>
<reference evidence="2 3" key="1">
    <citation type="journal article" date="2014" name="Genome Announc.">
        <title>Draft Genome Sequences of Two Vibrionaceae Species, Vibrio ponticus C121 and Photobacterium aphoticum C119, Isolated as Coral Reef Microbiota.</title>
        <authorList>
            <person name="Al-saari N."/>
            <person name="Meirelles P.M."/>
            <person name="Mino S."/>
            <person name="Suda W."/>
            <person name="Oshima K."/>
            <person name="Hattori M."/>
            <person name="Ohkuma M."/>
            <person name="Thompson F.L."/>
            <person name="Gomez-Gil B."/>
            <person name="Sawabe T."/>
            <person name="Sawabe T."/>
        </authorList>
    </citation>
    <scope>NUCLEOTIDE SEQUENCE [LARGE SCALE GENOMIC DNA]</scope>
    <source>
        <strain evidence="2 3">JCM 19237</strain>
    </source>
</reference>
<gene>
    <name evidence="2" type="ORF">JCM19237_904</name>
</gene>
<accession>A0A090QXQ4</accession>
<dbReference type="Proteomes" id="UP000029227">
    <property type="component" value="Unassembled WGS sequence"/>
</dbReference>
<dbReference type="EMBL" id="BBMN01000018">
    <property type="protein sequence ID" value="GAL07666.1"/>
    <property type="molecule type" value="Genomic_DNA"/>
</dbReference>
<evidence type="ECO:0000313" key="3">
    <source>
        <dbReference type="Proteomes" id="UP000029227"/>
    </source>
</evidence>
<evidence type="ECO:0000259" key="1">
    <source>
        <dbReference type="Pfam" id="PF20975"/>
    </source>
</evidence>
<organism evidence="2 3">
    <name type="scientific">Photobacterium aphoticum</name>
    <dbReference type="NCBI Taxonomy" id="754436"/>
    <lineage>
        <taxon>Bacteria</taxon>
        <taxon>Pseudomonadati</taxon>
        <taxon>Pseudomonadota</taxon>
        <taxon>Gammaproteobacteria</taxon>
        <taxon>Vibrionales</taxon>
        <taxon>Vibrionaceae</taxon>
        <taxon>Photobacterium</taxon>
    </lineage>
</organism>
<sequence length="124" mass="13780">MALYERALKVVSCAHSEHPTASINHDLQLKLTGELQNLITELDFEGEAGDKLLQIRNQLLNGVPPSTLMELSLEILRLVLDGTHQERRTSQRFLNNITGELATLQKTTHQSADQSQIILSTAPP</sequence>
<feature type="domain" description="DGC-associated coil" evidence="1">
    <location>
        <begin position="24"/>
        <end position="120"/>
    </location>
</feature>
<dbReference type="eggNOG" id="COG3706">
    <property type="taxonomic scope" value="Bacteria"/>
</dbReference>
<dbReference type="Pfam" id="PF20975">
    <property type="entry name" value="DGCcoil"/>
    <property type="match status" value="1"/>
</dbReference>